<feature type="region of interest" description="Disordered" evidence="1">
    <location>
        <begin position="218"/>
        <end position="244"/>
    </location>
</feature>
<feature type="signal peptide" evidence="2">
    <location>
        <begin position="1"/>
        <end position="21"/>
    </location>
</feature>
<dbReference type="OrthoDB" id="5585143at2"/>
<dbReference type="Gene3D" id="2.160.20.120">
    <property type="match status" value="1"/>
</dbReference>
<proteinExistence type="predicted"/>
<dbReference type="PANTHER" id="PTHR39200">
    <property type="entry name" value="HYPOTHETICAL EXPORTED PROTEIN"/>
    <property type="match status" value="1"/>
</dbReference>
<sequence>MKKSIQLFVSCAVLITSLAQAQWSNKAKITGNGTVVSEKRTTSSYNEIAVIGFFDVELVSGNEGNITVKGEENLLPYIKIEVVNQVLKIYSEKNKYFSSSKGKQIIITVPFESINQVSLTGSGDVLTKNRIQSKSFSAKLIGSGDMNLEVETDDLDANLSGSGDLKLTGTTVNLNSNLNGSGDIDAANLKAKNVTATVSGSGDNTVFCSESLHARVSGSGDIEYKGDPKKKDTKVTGSGNISKS</sequence>
<dbReference type="AlphaFoldDB" id="A0A366B369"/>
<evidence type="ECO:0000256" key="2">
    <source>
        <dbReference type="SAM" id="SignalP"/>
    </source>
</evidence>
<comment type="caution">
    <text evidence="4">The sequence shown here is derived from an EMBL/GenBank/DDBJ whole genome shotgun (WGS) entry which is preliminary data.</text>
</comment>
<dbReference type="Pfam" id="PF10988">
    <property type="entry name" value="DUF2807"/>
    <property type="match status" value="1"/>
</dbReference>
<dbReference type="EMBL" id="QNUX01000002">
    <property type="protein sequence ID" value="RBN51549.1"/>
    <property type="molecule type" value="Genomic_DNA"/>
</dbReference>
<accession>A0A366B369</accession>
<evidence type="ECO:0000256" key="1">
    <source>
        <dbReference type="SAM" id="MobiDB-lite"/>
    </source>
</evidence>
<feature type="compositionally biased region" description="Polar residues" evidence="1">
    <location>
        <begin position="235"/>
        <end position="244"/>
    </location>
</feature>
<protein>
    <submittedName>
        <fullName evidence="4">DUF2807 domain-containing protein</fullName>
    </submittedName>
</protein>
<reference evidence="4 5" key="1">
    <citation type="submission" date="2018-07" db="EMBL/GenBank/DDBJ databases">
        <title>Complete genome sequence of Flavobacterium psychrolimnae LMG 22018.</title>
        <authorList>
            <person name="Kim D.-U."/>
        </authorList>
    </citation>
    <scope>NUCLEOTIDE SEQUENCE [LARGE SCALE GENOMIC DNA]</scope>
    <source>
        <strain evidence="4 5">LMG 22018</strain>
    </source>
</reference>
<feature type="chain" id="PRO_5016759390" evidence="2">
    <location>
        <begin position="22"/>
        <end position="244"/>
    </location>
</feature>
<keyword evidence="2" id="KW-0732">Signal</keyword>
<name>A0A366B369_9FLAO</name>
<dbReference type="InterPro" id="IPR021255">
    <property type="entry name" value="DUF2807"/>
</dbReference>
<feature type="compositionally biased region" description="Basic and acidic residues" evidence="1">
    <location>
        <begin position="222"/>
        <end position="234"/>
    </location>
</feature>
<dbReference type="PANTHER" id="PTHR39200:SF1">
    <property type="entry name" value="AUTO-TRANSPORTER ADHESIN HEAD GIN DOMAIN-CONTAINING PROTEIN-RELATED"/>
    <property type="match status" value="1"/>
</dbReference>
<feature type="domain" description="Putative auto-transporter adhesin head GIN" evidence="3">
    <location>
        <begin position="45"/>
        <end position="228"/>
    </location>
</feature>
<evidence type="ECO:0000313" key="4">
    <source>
        <dbReference type="EMBL" id="RBN51549.1"/>
    </source>
</evidence>
<organism evidence="4 5">
    <name type="scientific">Flavobacterium psychrolimnae</name>
    <dbReference type="NCBI Taxonomy" id="249351"/>
    <lineage>
        <taxon>Bacteria</taxon>
        <taxon>Pseudomonadati</taxon>
        <taxon>Bacteroidota</taxon>
        <taxon>Flavobacteriia</taxon>
        <taxon>Flavobacteriales</taxon>
        <taxon>Flavobacteriaceae</taxon>
        <taxon>Flavobacterium</taxon>
    </lineage>
</organism>
<evidence type="ECO:0000259" key="3">
    <source>
        <dbReference type="Pfam" id="PF10988"/>
    </source>
</evidence>
<keyword evidence="5" id="KW-1185">Reference proteome</keyword>
<dbReference type="Proteomes" id="UP000253676">
    <property type="component" value="Unassembled WGS sequence"/>
</dbReference>
<gene>
    <name evidence="4" type="ORF">DR980_03830</name>
</gene>
<evidence type="ECO:0000313" key="5">
    <source>
        <dbReference type="Proteomes" id="UP000253676"/>
    </source>
</evidence>
<dbReference type="RefSeq" id="WP_113633925.1">
    <property type="nucleotide sequence ID" value="NZ_QNUX01000002.1"/>
</dbReference>